<reference evidence="3 4" key="1">
    <citation type="submission" date="2018-07" db="EMBL/GenBank/DDBJ databases">
        <title>Genomic Encyclopedia of Type Strains, Phase IV (KMG-IV): sequencing the most valuable type-strain genomes for metagenomic binning, comparative biology and taxonomic classification.</title>
        <authorList>
            <person name="Goeker M."/>
        </authorList>
    </citation>
    <scope>NUCLEOTIDE SEQUENCE [LARGE SCALE GENOMIC DNA]</scope>
    <source>
        <strain evidence="3 4">DSM 27016</strain>
    </source>
</reference>
<evidence type="ECO:0000313" key="3">
    <source>
        <dbReference type="EMBL" id="RCX13508.1"/>
    </source>
</evidence>
<gene>
    <name evidence="3" type="ORF">DFR58_11748</name>
</gene>
<keyword evidence="1" id="KW-0051">Antiviral defense</keyword>
<sequence length="277" mass="30806">MSQFYDFVEFLGPRSFNESGSLNGRIRLEITTQTPIFIGSGYEEIEEGELWKCFQRYGGSPVIPGSTLKGVMRTISQCVSYSCASVDRKRDLPFSTGMCNCIVCKTYGKMGLKGCVSFGEFVSQNAETGKVLIPIQMTPDISKREIYYKGDKLRGIKLYRHGDYRLLENAQVPVEAVMEGAVFKGELMFSGLHGRQLELLCYSLGLDGSFIPKIGGNKAGFFGSCEISAGYAYMNHNTFDPCEYAKKYGISDLQIAKNKQKVSEILGYGSRVKEITQ</sequence>
<dbReference type="RefSeq" id="WP_170138166.1">
    <property type="nucleotide sequence ID" value="NZ_QPJT01000017.1"/>
</dbReference>
<comment type="caution">
    <text evidence="3">The sequence shown here is derived from an EMBL/GenBank/DDBJ whole genome shotgun (WGS) entry which is preliminary data.</text>
</comment>
<accession>A0A369AYU4</accession>
<dbReference type="EMBL" id="QPJT01000017">
    <property type="protein sequence ID" value="RCX13508.1"/>
    <property type="molecule type" value="Genomic_DNA"/>
</dbReference>
<evidence type="ECO:0000256" key="1">
    <source>
        <dbReference type="ARBA" id="ARBA00023118"/>
    </source>
</evidence>
<feature type="domain" description="CRISPR type III-associated protein" evidence="2">
    <location>
        <begin position="29"/>
        <end position="226"/>
    </location>
</feature>
<evidence type="ECO:0000313" key="4">
    <source>
        <dbReference type="Proteomes" id="UP000253034"/>
    </source>
</evidence>
<dbReference type="PANTHER" id="PTHR35579:SF3">
    <property type="entry name" value="CRISPR SYSTEM CMS ENDORIBONUCLEASE CSM3"/>
    <property type="match status" value="1"/>
</dbReference>
<dbReference type="InterPro" id="IPR052216">
    <property type="entry name" value="CRISPR_Csm3_endoribonuclease"/>
</dbReference>
<dbReference type="PANTHER" id="PTHR35579">
    <property type="entry name" value="CRISPR SYSTEM CMS ENDORIBONUCLEASE CSM3"/>
    <property type="match status" value="1"/>
</dbReference>
<organism evidence="3 4">
    <name type="scientific">Anaerobacterium chartisolvens</name>
    <dbReference type="NCBI Taxonomy" id="1297424"/>
    <lineage>
        <taxon>Bacteria</taxon>
        <taxon>Bacillati</taxon>
        <taxon>Bacillota</taxon>
        <taxon>Clostridia</taxon>
        <taxon>Eubacteriales</taxon>
        <taxon>Oscillospiraceae</taxon>
        <taxon>Anaerobacterium</taxon>
    </lineage>
</organism>
<dbReference type="AlphaFoldDB" id="A0A369AYU4"/>
<name>A0A369AYU4_9FIRM</name>
<dbReference type="Pfam" id="PF03787">
    <property type="entry name" value="RAMPs"/>
    <property type="match status" value="1"/>
</dbReference>
<protein>
    <submittedName>
        <fullName evidence="3">CRISPR/Cas system CSM-associated protein Csm3 (Group 7 of RAMP superfamily)</fullName>
    </submittedName>
</protein>
<dbReference type="GO" id="GO:0051607">
    <property type="term" value="P:defense response to virus"/>
    <property type="evidence" value="ECO:0007669"/>
    <property type="project" value="UniProtKB-KW"/>
</dbReference>
<dbReference type="Proteomes" id="UP000253034">
    <property type="component" value="Unassembled WGS sequence"/>
</dbReference>
<proteinExistence type="predicted"/>
<keyword evidence="4" id="KW-1185">Reference proteome</keyword>
<dbReference type="InterPro" id="IPR005537">
    <property type="entry name" value="RAMP_III_fam"/>
</dbReference>
<dbReference type="CDD" id="cd09726">
    <property type="entry name" value="RAMP_I_III"/>
    <property type="match status" value="1"/>
</dbReference>
<evidence type="ECO:0000259" key="2">
    <source>
        <dbReference type="Pfam" id="PF03787"/>
    </source>
</evidence>